<protein>
    <submittedName>
        <fullName evidence="2">Dof zinc finger protein DOF5.1-like</fullName>
    </submittedName>
</protein>
<dbReference type="Proteomes" id="UP000275267">
    <property type="component" value="Unassembled WGS sequence"/>
</dbReference>
<dbReference type="OrthoDB" id="1927254at2759"/>
<evidence type="ECO:0000256" key="1">
    <source>
        <dbReference type="SAM" id="MobiDB-lite"/>
    </source>
</evidence>
<comment type="caution">
    <text evidence="2">The sequence shown here is derived from an EMBL/GenBank/DDBJ whole genome shotgun (WGS) entry which is preliminary data.</text>
</comment>
<feature type="region of interest" description="Disordered" evidence="1">
    <location>
        <begin position="1"/>
        <end position="75"/>
    </location>
</feature>
<name>A0A3L6R888_PANMI</name>
<dbReference type="EMBL" id="PQIB02000009">
    <property type="protein sequence ID" value="RLM98585.1"/>
    <property type="molecule type" value="Genomic_DNA"/>
</dbReference>
<feature type="compositionally biased region" description="Polar residues" evidence="1">
    <location>
        <begin position="63"/>
        <end position="75"/>
    </location>
</feature>
<evidence type="ECO:0000313" key="3">
    <source>
        <dbReference type="Proteomes" id="UP000275267"/>
    </source>
</evidence>
<proteinExistence type="predicted"/>
<sequence length="166" mass="17285">MVPNFGGAFRTDERGGARGSTANWTAGGAIRVPVGSGRRKNRPVLPPPPPAPHAGDATATATSADHVSESGSPPVFTTASGGLAVPYRGSPFHLAPSPACTAAGLPETAGQYWWLVAGGAARAVAPDRAFLIREKRRVPFFGDGSLFSRMGWNEPGRRLRGEQGRV</sequence>
<dbReference type="AlphaFoldDB" id="A0A3L6R888"/>
<reference evidence="3" key="1">
    <citation type="journal article" date="2019" name="Nat. Commun.">
        <title>The genome of broomcorn millet.</title>
        <authorList>
            <person name="Zou C."/>
            <person name="Miki D."/>
            <person name="Li D."/>
            <person name="Tang Q."/>
            <person name="Xiao L."/>
            <person name="Rajput S."/>
            <person name="Deng P."/>
            <person name="Jia W."/>
            <person name="Huang R."/>
            <person name="Zhang M."/>
            <person name="Sun Y."/>
            <person name="Hu J."/>
            <person name="Fu X."/>
            <person name="Schnable P.S."/>
            <person name="Li F."/>
            <person name="Zhang H."/>
            <person name="Feng B."/>
            <person name="Zhu X."/>
            <person name="Liu R."/>
            <person name="Schnable J.C."/>
            <person name="Zhu J.-K."/>
            <person name="Zhang H."/>
        </authorList>
    </citation>
    <scope>NUCLEOTIDE SEQUENCE [LARGE SCALE GENOMIC DNA]</scope>
</reference>
<organism evidence="2 3">
    <name type="scientific">Panicum miliaceum</name>
    <name type="common">Proso millet</name>
    <name type="synonym">Broomcorn millet</name>
    <dbReference type="NCBI Taxonomy" id="4540"/>
    <lineage>
        <taxon>Eukaryota</taxon>
        <taxon>Viridiplantae</taxon>
        <taxon>Streptophyta</taxon>
        <taxon>Embryophyta</taxon>
        <taxon>Tracheophyta</taxon>
        <taxon>Spermatophyta</taxon>
        <taxon>Magnoliopsida</taxon>
        <taxon>Liliopsida</taxon>
        <taxon>Poales</taxon>
        <taxon>Poaceae</taxon>
        <taxon>PACMAD clade</taxon>
        <taxon>Panicoideae</taxon>
        <taxon>Panicodae</taxon>
        <taxon>Paniceae</taxon>
        <taxon>Panicinae</taxon>
        <taxon>Panicum</taxon>
        <taxon>Panicum sect. Panicum</taxon>
    </lineage>
</organism>
<evidence type="ECO:0000313" key="2">
    <source>
        <dbReference type="EMBL" id="RLM98585.1"/>
    </source>
</evidence>
<dbReference type="STRING" id="4540.A0A3L6R888"/>
<keyword evidence="3" id="KW-1185">Reference proteome</keyword>
<feature type="compositionally biased region" description="Low complexity" evidence="1">
    <location>
        <begin position="53"/>
        <end position="62"/>
    </location>
</feature>
<accession>A0A3L6R888</accession>
<gene>
    <name evidence="2" type="ORF">C2845_PM06G17100</name>
</gene>